<name>A0A2Z2K8X3_9BACL</name>
<proteinExistence type="predicted"/>
<dbReference type="InterPro" id="IPR001387">
    <property type="entry name" value="Cro/C1-type_HTH"/>
</dbReference>
<keyword evidence="1" id="KW-0238">DNA-binding</keyword>
<keyword evidence="4" id="KW-1185">Reference proteome</keyword>
<dbReference type="GO" id="GO:0003677">
    <property type="term" value="F:DNA binding"/>
    <property type="evidence" value="ECO:0007669"/>
    <property type="project" value="UniProtKB-KW"/>
</dbReference>
<evidence type="ECO:0000256" key="1">
    <source>
        <dbReference type="ARBA" id="ARBA00023125"/>
    </source>
</evidence>
<dbReference type="CDD" id="cd00093">
    <property type="entry name" value="HTH_XRE"/>
    <property type="match status" value="1"/>
</dbReference>
<dbReference type="PANTHER" id="PTHR46558">
    <property type="entry name" value="TRACRIPTIONAL REGULATORY PROTEIN-RELATED-RELATED"/>
    <property type="match status" value="1"/>
</dbReference>
<dbReference type="AlphaFoldDB" id="A0A2Z2K8X3"/>
<gene>
    <name evidence="3" type="ORF">B9T62_14300</name>
</gene>
<dbReference type="EMBL" id="CP021780">
    <property type="protein sequence ID" value="ASA21844.1"/>
    <property type="molecule type" value="Genomic_DNA"/>
</dbReference>
<dbReference type="PROSITE" id="PS50943">
    <property type="entry name" value="HTH_CROC1"/>
    <property type="match status" value="1"/>
</dbReference>
<sequence>MSIVGGTILDIFSARLKWARERKYISQKDMAEKIGMSPQGYGKIENGQREPNLETLSKLPEILGESVDFLIGVTDFDKHGYNLLMLYKQAFSNVVFAQYDLAEVRLHSHDLSNENVKVDLDLKEKSSLDYIKGWKLRRDQVKDRLLTYALEQIPMTASNVFEELAAIEEIQNAVFPIPDEH</sequence>
<protein>
    <recommendedName>
        <fullName evidence="2">HTH cro/C1-type domain-containing protein</fullName>
    </recommendedName>
</protein>
<feature type="domain" description="HTH cro/C1-type" evidence="2">
    <location>
        <begin position="16"/>
        <end position="70"/>
    </location>
</feature>
<dbReference type="SMART" id="SM00530">
    <property type="entry name" value="HTH_XRE"/>
    <property type="match status" value="1"/>
</dbReference>
<evidence type="ECO:0000259" key="2">
    <source>
        <dbReference type="PROSITE" id="PS50943"/>
    </source>
</evidence>
<dbReference type="SUPFAM" id="SSF47413">
    <property type="entry name" value="lambda repressor-like DNA-binding domains"/>
    <property type="match status" value="1"/>
</dbReference>
<organism evidence="3 4">
    <name type="scientific">Paenibacillus donghaensis</name>
    <dbReference type="NCBI Taxonomy" id="414771"/>
    <lineage>
        <taxon>Bacteria</taxon>
        <taxon>Bacillati</taxon>
        <taxon>Bacillota</taxon>
        <taxon>Bacilli</taxon>
        <taxon>Bacillales</taxon>
        <taxon>Paenibacillaceae</taxon>
        <taxon>Paenibacillus</taxon>
    </lineage>
</organism>
<accession>A0A2Z2K8X3</accession>
<evidence type="ECO:0000313" key="3">
    <source>
        <dbReference type="EMBL" id="ASA21844.1"/>
    </source>
</evidence>
<evidence type="ECO:0000313" key="4">
    <source>
        <dbReference type="Proteomes" id="UP000249890"/>
    </source>
</evidence>
<dbReference type="Gene3D" id="1.10.260.40">
    <property type="entry name" value="lambda repressor-like DNA-binding domains"/>
    <property type="match status" value="1"/>
</dbReference>
<dbReference type="KEGG" id="pdh:B9T62_14300"/>
<dbReference type="Pfam" id="PF01381">
    <property type="entry name" value="HTH_3"/>
    <property type="match status" value="1"/>
</dbReference>
<dbReference type="PANTHER" id="PTHR46558:SF14">
    <property type="entry name" value="HTH-TYPE TRANSCRIPTIONAL REGULATOR ANSR"/>
    <property type="match status" value="1"/>
</dbReference>
<dbReference type="InterPro" id="IPR010982">
    <property type="entry name" value="Lambda_DNA-bd_dom_sf"/>
</dbReference>
<dbReference type="Proteomes" id="UP000249890">
    <property type="component" value="Chromosome"/>
</dbReference>
<reference evidence="3 4" key="1">
    <citation type="submission" date="2017-06" db="EMBL/GenBank/DDBJ databases">
        <title>Complete genome sequence of Paenibacillus donghaensis KCTC 13049T isolated from East Sea sediment, South Korea.</title>
        <authorList>
            <person name="Jung B.K."/>
            <person name="Hong S.-J."/>
            <person name="Shin J.-H."/>
        </authorList>
    </citation>
    <scope>NUCLEOTIDE SEQUENCE [LARGE SCALE GENOMIC DNA]</scope>
    <source>
        <strain evidence="3 4">KCTC 13049</strain>
    </source>
</reference>